<dbReference type="InterPro" id="IPR033116">
    <property type="entry name" value="TRYPSIN_SER"/>
</dbReference>
<dbReference type="InterPro" id="IPR001314">
    <property type="entry name" value="Peptidase_S1A"/>
</dbReference>
<keyword evidence="4" id="KW-0732">Signal</keyword>
<dbReference type="PROSITE" id="PS50240">
    <property type="entry name" value="TRYPSIN_DOM"/>
    <property type="match status" value="3"/>
</dbReference>
<dbReference type="PRINTS" id="PR00722">
    <property type="entry name" value="CHYMOTRYPSIN"/>
</dbReference>
<dbReference type="GO" id="GO:0007586">
    <property type="term" value="P:digestion"/>
    <property type="evidence" value="ECO:0007669"/>
    <property type="project" value="UniProtKB-KW"/>
</dbReference>
<comment type="subcellular location">
    <subcellularLocation>
        <location evidence="1">Secreted</location>
    </subcellularLocation>
</comment>
<keyword evidence="6" id="KW-0378">Hydrolase</keyword>
<dbReference type="GO" id="GO:0006508">
    <property type="term" value="P:proteolysis"/>
    <property type="evidence" value="ECO:0007669"/>
    <property type="project" value="UniProtKB-KW"/>
</dbReference>
<keyword evidence="15" id="KW-1185">Reference proteome</keyword>
<evidence type="ECO:0000256" key="11">
    <source>
        <dbReference type="ARBA" id="ARBA00036320"/>
    </source>
</evidence>
<evidence type="ECO:0000259" key="13">
    <source>
        <dbReference type="PROSITE" id="PS50240"/>
    </source>
</evidence>
<keyword evidence="7" id="KW-0720">Serine protease</keyword>
<evidence type="ECO:0000256" key="8">
    <source>
        <dbReference type="ARBA" id="ARBA00023145"/>
    </source>
</evidence>
<feature type="domain" description="Peptidase S1" evidence="13">
    <location>
        <begin position="260"/>
        <end position="480"/>
    </location>
</feature>
<proteinExistence type="inferred from homology"/>
<evidence type="ECO:0000256" key="7">
    <source>
        <dbReference type="ARBA" id="ARBA00022825"/>
    </source>
</evidence>
<evidence type="ECO:0000256" key="4">
    <source>
        <dbReference type="ARBA" id="ARBA00022729"/>
    </source>
</evidence>
<evidence type="ECO:0000256" key="1">
    <source>
        <dbReference type="ARBA" id="ARBA00004613"/>
    </source>
</evidence>
<dbReference type="SMART" id="SM00020">
    <property type="entry name" value="Tryp_SPc"/>
    <property type="match status" value="3"/>
</dbReference>
<evidence type="ECO:0000256" key="6">
    <source>
        <dbReference type="ARBA" id="ARBA00022801"/>
    </source>
</evidence>
<feature type="domain" description="Peptidase S1" evidence="13">
    <location>
        <begin position="32"/>
        <end position="252"/>
    </location>
</feature>
<dbReference type="Pfam" id="PF00089">
    <property type="entry name" value="Trypsin"/>
    <property type="match status" value="3"/>
</dbReference>
<evidence type="ECO:0000313" key="15">
    <source>
        <dbReference type="Proteomes" id="UP000075885"/>
    </source>
</evidence>
<dbReference type="AlphaFoldDB" id="A0A182PCP9"/>
<dbReference type="CDD" id="cd00190">
    <property type="entry name" value="Tryp_SPc"/>
    <property type="match status" value="3"/>
</dbReference>
<dbReference type="InterPro" id="IPR009003">
    <property type="entry name" value="Peptidase_S1_PA"/>
</dbReference>
<keyword evidence="8" id="KW-0865">Zymogen</keyword>
<feature type="domain" description="Peptidase S1" evidence="13">
    <location>
        <begin position="517"/>
        <end position="737"/>
    </location>
</feature>
<dbReference type="EC" id="3.4.21.4" evidence="12"/>
<evidence type="ECO:0000313" key="14">
    <source>
        <dbReference type="EnsemblMetazoa" id="AEPI004704-PA"/>
    </source>
</evidence>
<dbReference type="Proteomes" id="UP000075885">
    <property type="component" value="Unassembled WGS sequence"/>
</dbReference>
<comment type="similarity">
    <text evidence="10">Belongs to the peptidase S1 family. CLIP subfamily.</text>
</comment>
<evidence type="ECO:0000256" key="12">
    <source>
        <dbReference type="ARBA" id="ARBA00038868"/>
    </source>
</evidence>
<evidence type="ECO:0000256" key="9">
    <source>
        <dbReference type="ARBA" id="ARBA00023157"/>
    </source>
</evidence>
<protein>
    <recommendedName>
        <fullName evidence="12">trypsin</fullName>
        <ecNumber evidence="12">3.4.21.4</ecNumber>
    </recommendedName>
</protein>
<dbReference type="GO" id="GO:0004252">
    <property type="term" value="F:serine-type endopeptidase activity"/>
    <property type="evidence" value="ECO:0007669"/>
    <property type="project" value="UniProtKB-EC"/>
</dbReference>
<dbReference type="FunFam" id="2.40.10.10:FF:000068">
    <property type="entry name" value="transmembrane protease serine 2"/>
    <property type="match status" value="1"/>
</dbReference>
<dbReference type="PANTHER" id="PTHR24276:SF97">
    <property type="entry name" value="GH13245P2-RELATED"/>
    <property type="match status" value="1"/>
</dbReference>
<dbReference type="PROSITE" id="PS00135">
    <property type="entry name" value="TRYPSIN_SER"/>
    <property type="match status" value="2"/>
</dbReference>
<evidence type="ECO:0000256" key="5">
    <source>
        <dbReference type="ARBA" id="ARBA00022757"/>
    </source>
</evidence>
<dbReference type="FunFam" id="2.40.10.10:FF:000002">
    <property type="entry name" value="Transmembrane protease serine"/>
    <property type="match status" value="2"/>
</dbReference>
<dbReference type="PANTHER" id="PTHR24276">
    <property type="entry name" value="POLYSERASE-RELATED"/>
    <property type="match status" value="1"/>
</dbReference>
<comment type="catalytic activity">
    <reaction evidence="11">
        <text>Preferential cleavage: Arg-|-Xaa, Lys-|-Xaa.</text>
        <dbReference type="EC" id="3.4.21.4"/>
    </reaction>
</comment>
<keyword evidence="9" id="KW-1015">Disulfide bond</keyword>
<keyword evidence="2" id="KW-0964">Secreted</keyword>
<organism evidence="14 15">
    <name type="scientific">Anopheles epiroticus</name>
    <dbReference type="NCBI Taxonomy" id="199890"/>
    <lineage>
        <taxon>Eukaryota</taxon>
        <taxon>Metazoa</taxon>
        <taxon>Ecdysozoa</taxon>
        <taxon>Arthropoda</taxon>
        <taxon>Hexapoda</taxon>
        <taxon>Insecta</taxon>
        <taxon>Pterygota</taxon>
        <taxon>Neoptera</taxon>
        <taxon>Endopterygota</taxon>
        <taxon>Diptera</taxon>
        <taxon>Nematocera</taxon>
        <taxon>Culicoidea</taxon>
        <taxon>Culicidae</taxon>
        <taxon>Anophelinae</taxon>
        <taxon>Anopheles</taxon>
    </lineage>
</organism>
<keyword evidence="5" id="KW-0222">Digestion</keyword>
<dbReference type="InterPro" id="IPR043504">
    <property type="entry name" value="Peptidase_S1_PA_chymotrypsin"/>
</dbReference>
<reference evidence="15" key="1">
    <citation type="submission" date="2013-03" db="EMBL/GenBank/DDBJ databases">
        <title>The Genome Sequence of Anopheles epiroticus epiroticus2.</title>
        <authorList>
            <consortium name="The Broad Institute Genomics Platform"/>
            <person name="Neafsey D.E."/>
            <person name="Howell P."/>
            <person name="Walker B."/>
            <person name="Young S.K."/>
            <person name="Zeng Q."/>
            <person name="Gargeya S."/>
            <person name="Fitzgerald M."/>
            <person name="Haas B."/>
            <person name="Abouelleil A."/>
            <person name="Allen A.W."/>
            <person name="Alvarado L."/>
            <person name="Arachchi H.M."/>
            <person name="Berlin A.M."/>
            <person name="Chapman S.B."/>
            <person name="Gainer-Dewar J."/>
            <person name="Goldberg J."/>
            <person name="Griggs A."/>
            <person name="Gujja S."/>
            <person name="Hansen M."/>
            <person name="Howarth C."/>
            <person name="Imamovic A."/>
            <person name="Ireland A."/>
            <person name="Larimer J."/>
            <person name="McCowan C."/>
            <person name="Murphy C."/>
            <person name="Pearson M."/>
            <person name="Poon T.W."/>
            <person name="Priest M."/>
            <person name="Roberts A."/>
            <person name="Saif S."/>
            <person name="Shea T."/>
            <person name="Sisk P."/>
            <person name="Sykes S."/>
            <person name="Wortman J."/>
            <person name="Nusbaum C."/>
            <person name="Birren B."/>
        </authorList>
    </citation>
    <scope>NUCLEOTIDE SEQUENCE [LARGE SCALE GENOMIC DNA]</scope>
    <source>
        <strain evidence="15">Epiroticus2</strain>
    </source>
</reference>
<sequence length="748" mass="81262">MLGALEQSEIPTGWHNISLQSTTNEPNATNHHTEGLVVPIEKVPYQVAVFESEKLVCGGSIIGPRWILTSFHCVITQEPSGYSVVVGTDDPQKGNKLGVDSFVVPQHLLPEVSFDIALLKLLKRLDFSSKVQCIPLLKSLDELVLGKPAHVSGYGVTVDAGREKGLRVVTVVLLQNKRCELANGWKLKEFMFCAGFEMGEMHTCQGDSGGPLVMDSKLAGIVYYGEECINPIHPGVYLSIPWFYDWIVNVDEEANVNNMIVGGFKVNIEEVPFQVALYMESLNHCGGSIIGPRWILTTYHCVKTLNPSDYKIVAGTAIPKDGTQLPVEKLYLLEETAYDPSYDIALAKLSTSLVYSATVQCIQLQTSPDAIVPGKQAYISGYGSIKEGGENLTLKGTTIAILPWEKCQQAYDLPMQSHLFCAGFEQGEVDACKGDSGGPLVVDKKLTGIIYFGRGCARPGQPGVYISVPAMHNWITSVVHTRFNLAVAVVLALLVVVLLPFTQAQEQDGEDGGTNMVVGGFKVSIEEVPYQVALYIRGQNLCGGSIIGSRWVLTSYHCVKSIKPRELQVVVGNSKPINGKRISVQKVYIPPQIRSDQSYDVALLKLGTSLVYSKSVRCIPMQTSSATVIPGKPAYISGYGSVREGGRESPLKAATVNVLPWKSCQDAYNLAKESHLFCAGYEEGEVDTCQGDSGGPLVVEKKLSGVVYFGRGCARAGLPGVYVSVPAMYDWITSVVQSEPSEEERKLC</sequence>
<evidence type="ECO:0000256" key="10">
    <source>
        <dbReference type="ARBA" id="ARBA00024195"/>
    </source>
</evidence>
<dbReference type="EnsemblMetazoa" id="AEPI004704-RA">
    <property type="protein sequence ID" value="AEPI004704-PA"/>
    <property type="gene ID" value="AEPI004704"/>
</dbReference>
<dbReference type="VEuPathDB" id="VectorBase:AEPI004704"/>
<reference evidence="14" key="2">
    <citation type="submission" date="2020-05" db="UniProtKB">
        <authorList>
            <consortium name="EnsemblMetazoa"/>
        </authorList>
    </citation>
    <scope>IDENTIFICATION</scope>
    <source>
        <strain evidence="14">Epiroticus2</strain>
    </source>
</reference>
<dbReference type="Gene3D" id="2.40.10.10">
    <property type="entry name" value="Trypsin-like serine proteases"/>
    <property type="match status" value="3"/>
</dbReference>
<dbReference type="InterPro" id="IPR001254">
    <property type="entry name" value="Trypsin_dom"/>
</dbReference>
<dbReference type="STRING" id="199890.A0A182PCP9"/>
<evidence type="ECO:0000256" key="3">
    <source>
        <dbReference type="ARBA" id="ARBA00022670"/>
    </source>
</evidence>
<dbReference type="InterPro" id="IPR050430">
    <property type="entry name" value="Peptidase_S1"/>
</dbReference>
<evidence type="ECO:0000256" key="2">
    <source>
        <dbReference type="ARBA" id="ARBA00022525"/>
    </source>
</evidence>
<dbReference type="SUPFAM" id="SSF50494">
    <property type="entry name" value="Trypsin-like serine proteases"/>
    <property type="match status" value="3"/>
</dbReference>
<keyword evidence="3" id="KW-0645">Protease</keyword>
<name>A0A182PCP9_9DIPT</name>
<dbReference type="GO" id="GO:0005576">
    <property type="term" value="C:extracellular region"/>
    <property type="evidence" value="ECO:0007669"/>
    <property type="project" value="UniProtKB-SubCell"/>
</dbReference>
<accession>A0A182PCP9</accession>